<feature type="signal peptide" evidence="2">
    <location>
        <begin position="1"/>
        <end position="18"/>
    </location>
</feature>
<dbReference type="OMA" id="HEDKLAD"/>
<dbReference type="PROSITE" id="PS50222">
    <property type="entry name" value="EF_HAND_2"/>
    <property type="match status" value="4"/>
</dbReference>
<evidence type="ECO:0000313" key="4">
    <source>
        <dbReference type="EMBL" id="KII64618.1"/>
    </source>
</evidence>
<dbReference type="SMART" id="SM00054">
    <property type="entry name" value="EFh"/>
    <property type="match status" value="5"/>
</dbReference>
<dbReference type="PANTHER" id="PTHR10827:SF85">
    <property type="entry name" value="CALCIUM-BINDING PROTEIN"/>
    <property type="match status" value="1"/>
</dbReference>
<evidence type="ECO:0000256" key="1">
    <source>
        <dbReference type="ARBA" id="ARBA00022837"/>
    </source>
</evidence>
<dbReference type="Gene3D" id="1.10.238.10">
    <property type="entry name" value="EF-hand"/>
    <property type="match status" value="3"/>
</dbReference>
<accession>A0A0C2J670</accession>
<dbReference type="OrthoDB" id="293868at2759"/>
<dbReference type="GO" id="GO:0005509">
    <property type="term" value="F:calcium ion binding"/>
    <property type="evidence" value="ECO:0007669"/>
    <property type="project" value="InterPro"/>
</dbReference>
<name>A0A0C2J670_THEKT</name>
<feature type="domain" description="EF-hand" evidence="3">
    <location>
        <begin position="194"/>
        <end position="229"/>
    </location>
</feature>
<dbReference type="InterPro" id="IPR002048">
    <property type="entry name" value="EF_hand_dom"/>
</dbReference>
<dbReference type="PANTHER" id="PTHR10827">
    <property type="entry name" value="RETICULOCALBIN"/>
    <property type="match status" value="1"/>
</dbReference>
<feature type="domain" description="EF-hand" evidence="3">
    <location>
        <begin position="89"/>
        <end position="124"/>
    </location>
</feature>
<dbReference type="Pfam" id="PF13499">
    <property type="entry name" value="EF-hand_7"/>
    <property type="match status" value="2"/>
</dbReference>
<evidence type="ECO:0000313" key="5">
    <source>
        <dbReference type="Proteomes" id="UP000031668"/>
    </source>
</evidence>
<feature type="domain" description="EF-hand" evidence="3">
    <location>
        <begin position="53"/>
        <end position="88"/>
    </location>
</feature>
<keyword evidence="5" id="KW-1185">Reference proteome</keyword>
<dbReference type="InterPro" id="IPR011992">
    <property type="entry name" value="EF-hand-dom_pair"/>
</dbReference>
<dbReference type="AlphaFoldDB" id="A0A0C2J670"/>
<reference evidence="4 5" key="1">
    <citation type="journal article" date="2014" name="Genome Biol. Evol.">
        <title>The genome of the myxosporean Thelohanellus kitauei shows adaptations to nutrient acquisition within its fish host.</title>
        <authorList>
            <person name="Yang Y."/>
            <person name="Xiong J."/>
            <person name="Zhou Z."/>
            <person name="Huo F."/>
            <person name="Miao W."/>
            <person name="Ran C."/>
            <person name="Liu Y."/>
            <person name="Zhang J."/>
            <person name="Feng J."/>
            <person name="Wang M."/>
            <person name="Wang M."/>
            <person name="Wang L."/>
            <person name="Yao B."/>
        </authorList>
    </citation>
    <scope>NUCLEOTIDE SEQUENCE [LARGE SCALE GENOMIC DNA]</scope>
    <source>
        <strain evidence="4">Wuqing</strain>
    </source>
</reference>
<dbReference type="EMBL" id="JWZT01004163">
    <property type="protein sequence ID" value="KII64618.1"/>
    <property type="molecule type" value="Genomic_DNA"/>
</dbReference>
<dbReference type="Pfam" id="PF13202">
    <property type="entry name" value="EF-hand_5"/>
    <property type="match status" value="2"/>
</dbReference>
<comment type="caution">
    <text evidence="4">The sequence shown here is derived from an EMBL/GenBank/DDBJ whole genome shotgun (WGS) entry which is preliminary data.</text>
</comment>
<dbReference type="InterPro" id="IPR018247">
    <property type="entry name" value="EF_Hand_1_Ca_BS"/>
</dbReference>
<evidence type="ECO:0000256" key="2">
    <source>
        <dbReference type="SAM" id="SignalP"/>
    </source>
</evidence>
<feature type="chain" id="PRO_5002163034" evidence="2">
    <location>
        <begin position="19"/>
        <end position="252"/>
    </location>
</feature>
<proteinExistence type="predicted"/>
<feature type="domain" description="EF-hand" evidence="3">
    <location>
        <begin position="126"/>
        <end position="161"/>
    </location>
</feature>
<evidence type="ECO:0000259" key="3">
    <source>
        <dbReference type="PROSITE" id="PS50222"/>
    </source>
</evidence>
<dbReference type="PROSITE" id="PS00018">
    <property type="entry name" value="EF_HAND_1"/>
    <property type="match status" value="5"/>
</dbReference>
<protein>
    <submittedName>
        <fullName evidence="4">Reticulocalbin-3</fullName>
    </submittedName>
</protein>
<organism evidence="4 5">
    <name type="scientific">Thelohanellus kitauei</name>
    <name type="common">Myxosporean</name>
    <dbReference type="NCBI Taxonomy" id="669202"/>
    <lineage>
        <taxon>Eukaryota</taxon>
        <taxon>Metazoa</taxon>
        <taxon>Cnidaria</taxon>
        <taxon>Myxozoa</taxon>
        <taxon>Myxosporea</taxon>
        <taxon>Bivalvulida</taxon>
        <taxon>Platysporina</taxon>
        <taxon>Myxobolidae</taxon>
        <taxon>Thelohanellus</taxon>
    </lineage>
</organism>
<keyword evidence="2" id="KW-0732">Signal</keyword>
<dbReference type="Proteomes" id="UP000031668">
    <property type="component" value="Unassembled WGS sequence"/>
</dbReference>
<gene>
    <name evidence="4" type="ORF">RF11_05122</name>
</gene>
<keyword evidence="1" id="KW-0106">Calcium</keyword>
<sequence>MFQVSAFVFFTVLQYCVCLKTWREYFDKLDKNKDYNLDQSELEFFIRDHSRTSMEASAREIMKKYDGNKDQMISLPELVNYLKAGSGEYSSVMTETAFNLADKDHDKQLTIEEFATFLSPPPDSELKRMQIKSAFEHMDVNKDGKVAVEEYFDDDETIEEEDKRYFTNKLDLNKDGFVDENEFFEVDKKDQDSLHAAWVEDLMNRIDGDKDNKVSLKEFEKSFRDVRYFFDDPESAVEHPDEEEDFDDHEDL</sequence>
<dbReference type="SUPFAM" id="SSF47473">
    <property type="entry name" value="EF-hand"/>
    <property type="match status" value="2"/>
</dbReference>